<dbReference type="EMBL" id="KQ980612">
    <property type="protein sequence ID" value="KYN15099.1"/>
    <property type="molecule type" value="Genomic_DNA"/>
</dbReference>
<keyword evidence="3" id="KW-1185">Reference proteome</keyword>
<evidence type="ECO:0000256" key="1">
    <source>
        <dbReference type="SAM" id="MobiDB-lite"/>
    </source>
</evidence>
<dbReference type="AlphaFoldDB" id="A0A195DRG8"/>
<protein>
    <submittedName>
        <fullName evidence="2">Uncharacterized protein</fullName>
    </submittedName>
</protein>
<feature type="compositionally biased region" description="Basic and acidic residues" evidence="1">
    <location>
        <begin position="90"/>
        <end position="105"/>
    </location>
</feature>
<dbReference type="Proteomes" id="UP000078492">
    <property type="component" value="Unassembled WGS sequence"/>
</dbReference>
<feature type="region of interest" description="Disordered" evidence="1">
    <location>
        <begin position="77"/>
        <end position="173"/>
    </location>
</feature>
<evidence type="ECO:0000313" key="2">
    <source>
        <dbReference type="EMBL" id="KYN15099.1"/>
    </source>
</evidence>
<gene>
    <name evidence="2" type="ORF">ALC57_12641</name>
</gene>
<name>A0A195DRG8_9HYME</name>
<reference evidence="2 3" key="1">
    <citation type="submission" date="2015-09" db="EMBL/GenBank/DDBJ databases">
        <title>Trachymyrmex cornetzi WGS genome.</title>
        <authorList>
            <person name="Nygaard S."/>
            <person name="Hu H."/>
            <person name="Boomsma J."/>
            <person name="Zhang G."/>
        </authorList>
    </citation>
    <scope>NUCLEOTIDE SEQUENCE [LARGE SCALE GENOMIC DNA]</scope>
    <source>
        <strain evidence="2">Tcor2-1</strain>
        <tissue evidence="2">Whole body</tissue>
    </source>
</reference>
<accession>A0A195DRG8</accession>
<sequence length="194" mass="22210">MGTWKNSRHESPAARRFLVRPNILERATDDEERLGGRQNSLSRAQLIIKAAAGTVKLSRSAIPRASRAKSISLSPLSRSALPSTGRRFQFRSDSRAGRENRDVYRSKSTGPGEVPLGWLRDRKSADDTENAKNRSRKDAAKQRRPDEIRSQNDHWVIDSRNRTGDDPSVRRRELERKRFVLPPVSFRLPDRKRS</sequence>
<evidence type="ECO:0000313" key="3">
    <source>
        <dbReference type="Proteomes" id="UP000078492"/>
    </source>
</evidence>
<proteinExistence type="predicted"/>
<feature type="compositionally biased region" description="Basic and acidic residues" evidence="1">
    <location>
        <begin position="119"/>
        <end position="173"/>
    </location>
</feature>
<organism evidence="2 3">
    <name type="scientific">Trachymyrmex cornetzi</name>
    <dbReference type="NCBI Taxonomy" id="471704"/>
    <lineage>
        <taxon>Eukaryota</taxon>
        <taxon>Metazoa</taxon>
        <taxon>Ecdysozoa</taxon>
        <taxon>Arthropoda</taxon>
        <taxon>Hexapoda</taxon>
        <taxon>Insecta</taxon>
        <taxon>Pterygota</taxon>
        <taxon>Neoptera</taxon>
        <taxon>Endopterygota</taxon>
        <taxon>Hymenoptera</taxon>
        <taxon>Apocrita</taxon>
        <taxon>Aculeata</taxon>
        <taxon>Formicoidea</taxon>
        <taxon>Formicidae</taxon>
        <taxon>Myrmicinae</taxon>
        <taxon>Trachymyrmex</taxon>
    </lineage>
</organism>